<dbReference type="Pfam" id="PF00076">
    <property type="entry name" value="RRM_1"/>
    <property type="match status" value="1"/>
</dbReference>
<sequence length="217" mass="23203">MDRCIMGLTCVQSLRASASARAGDEKPFGNWNQKNAVPYSTPPAFPGALPPPRSFGSLRVSLELTHTTVSAVGWTAFPAKFLSGLPASGQCFCGPDPGIRPGKSDKTLRVDELFVSSALVLLKGGAEDRKLFVGMLNKQQTEEDVRQLFHPYGSIEECTILRDQNGNSKDGKVTQSAVPASGGTHSAPPVLLSSSQATFCLLIIDEVVRQKSELSCH</sequence>
<dbReference type="SUPFAM" id="SSF54928">
    <property type="entry name" value="RNA-binding domain, RBD"/>
    <property type="match status" value="1"/>
</dbReference>
<dbReference type="PANTHER" id="PTHR24012">
    <property type="entry name" value="RNA BINDING PROTEIN"/>
    <property type="match status" value="1"/>
</dbReference>
<dbReference type="InterPro" id="IPR035979">
    <property type="entry name" value="RBD_domain_sf"/>
</dbReference>
<evidence type="ECO:0000313" key="7">
    <source>
        <dbReference type="Proteomes" id="UP001519460"/>
    </source>
</evidence>
<evidence type="ECO:0000256" key="3">
    <source>
        <dbReference type="PROSITE-ProRule" id="PRU00176"/>
    </source>
</evidence>
<dbReference type="EMBL" id="JACVVK020000737">
    <property type="protein sequence ID" value="KAK7450683.1"/>
    <property type="molecule type" value="Genomic_DNA"/>
</dbReference>
<reference evidence="6 7" key="1">
    <citation type="journal article" date="2023" name="Sci. Data">
        <title>Genome assembly of the Korean intertidal mud-creeper Batillaria attramentaria.</title>
        <authorList>
            <person name="Patra A.K."/>
            <person name="Ho P.T."/>
            <person name="Jun S."/>
            <person name="Lee S.J."/>
            <person name="Kim Y."/>
            <person name="Won Y.J."/>
        </authorList>
    </citation>
    <scope>NUCLEOTIDE SEQUENCE [LARGE SCALE GENOMIC DNA]</scope>
    <source>
        <strain evidence="6">Wonlab-2016</strain>
    </source>
</reference>
<dbReference type="Gene3D" id="3.30.70.330">
    <property type="match status" value="1"/>
</dbReference>
<dbReference type="AlphaFoldDB" id="A0ABD0J1R7"/>
<keyword evidence="1" id="KW-0677">Repeat</keyword>
<protein>
    <recommendedName>
        <fullName evidence="5">RRM domain-containing protein</fullName>
    </recommendedName>
</protein>
<evidence type="ECO:0000313" key="6">
    <source>
        <dbReference type="EMBL" id="KAK7450683.1"/>
    </source>
</evidence>
<organism evidence="6 7">
    <name type="scientific">Batillaria attramentaria</name>
    <dbReference type="NCBI Taxonomy" id="370345"/>
    <lineage>
        <taxon>Eukaryota</taxon>
        <taxon>Metazoa</taxon>
        <taxon>Spiralia</taxon>
        <taxon>Lophotrochozoa</taxon>
        <taxon>Mollusca</taxon>
        <taxon>Gastropoda</taxon>
        <taxon>Caenogastropoda</taxon>
        <taxon>Sorbeoconcha</taxon>
        <taxon>Cerithioidea</taxon>
        <taxon>Batillariidae</taxon>
        <taxon>Batillaria</taxon>
    </lineage>
</organism>
<name>A0ABD0J1R7_9CAEN</name>
<feature type="region of interest" description="Disordered" evidence="4">
    <location>
        <begin position="166"/>
        <end position="186"/>
    </location>
</feature>
<dbReference type="InterPro" id="IPR012677">
    <property type="entry name" value="Nucleotide-bd_a/b_plait_sf"/>
</dbReference>
<gene>
    <name evidence="6" type="ORF">BaRGS_00039909</name>
</gene>
<feature type="domain" description="RRM" evidence="5">
    <location>
        <begin position="129"/>
        <end position="169"/>
    </location>
</feature>
<evidence type="ECO:0000256" key="2">
    <source>
        <dbReference type="ARBA" id="ARBA00022884"/>
    </source>
</evidence>
<evidence type="ECO:0000259" key="5">
    <source>
        <dbReference type="PROSITE" id="PS50102"/>
    </source>
</evidence>
<dbReference type="PROSITE" id="PS50102">
    <property type="entry name" value="RRM"/>
    <property type="match status" value="1"/>
</dbReference>
<comment type="caution">
    <text evidence="6">The sequence shown here is derived from an EMBL/GenBank/DDBJ whole genome shotgun (WGS) entry which is preliminary data.</text>
</comment>
<keyword evidence="2 3" id="KW-0694">RNA-binding</keyword>
<dbReference type="GO" id="GO:0003723">
    <property type="term" value="F:RNA binding"/>
    <property type="evidence" value="ECO:0007669"/>
    <property type="project" value="UniProtKB-UniRule"/>
</dbReference>
<feature type="compositionally biased region" description="Polar residues" evidence="4">
    <location>
        <begin position="166"/>
        <end position="178"/>
    </location>
</feature>
<dbReference type="InterPro" id="IPR000504">
    <property type="entry name" value="RRM_dom"/>
</dbReference>
<proteinExistence type="predicted"/>
<evidence type="ECO:0000256" key="1">
    <source>
        <dbReference type="ARBA" id="ARBA00022737"/>
    </source>
</evidence>
<evidence type="ECO:0000256" key="4">
    <source>
        <dbReference type="SAM" id="MobiDB-lite"/>
    </source>
</evidence>
<keyword evidence="7" id="KW-1185">Reference proteome</keyword>
<accession>A0ABD0J1R7</accession>
<dbReference type="Proteomes" id="UP001519460">
    <property type="component" value="Unassembled WGS sequence"/>
</dbReference>